<organism evidence="1">
    <name type="scientific">Timema monikensis</name>
    <dbReference type="NCBI Taxonomy" id="170555"/>
    <lineage>
        <taxon>Eukaryota</taxon>
        <taxon>Metazoa</taxon>
        <taxon>Ecdysozoa</taxon>
        <taxon>Arthropoda</taxon>
        <taxon>Hexapoda</taxon>
        <taxon>Insecta</taxon>
        <taxon>Pterygota</taxon>
        <taxon>Neoptera</taxon>
        <taxon>Polyneoptera</taxon>
        <taxon>Phasmatodea</taxon>
        <taxon>Timematodea</taxon>
        <taxon>Timematoidea</taxon>
        <taxon>Timematidae</taxon>
        <taxon>Timema</taxon>
    </lineage>
</organism>
<reference evidence="1" key="1">
    <citation type="submission" date="2020-11" db="EMBL/GenBank/DDBJ databases">
        <authorList>
            <person name="Tran Van P."/>
        </authorList>
    </citation>
    <scope>NUCLEOTIDE SEQUENCE</scope>
</reference>
<sequence length="84" mass="9518">MRPPKWMTILLRMDDKMNRQLTCIVSEMDTSLLLAQELVSYGFINEVDRERVATLIEETLRSCFTNSTLSPNASGVLPSELPLS</sequence>
<gene>
    <name evidence="1" type="ORF">TMSB3V08_LOCUS7411</name>
</gene>
<protein>
    <submittedName>
        <fullName evidence="1">Uncharacterized protein</fullName>
    </submittedName>
</protein>
<dbReference type="EMBL" id="OB794582">
    <property type="protein sequence ID" value="CAD7430659.1"/>
    <property type="molecule type" value="Genomic_DNA"/>
</dbReference>
<evidence type="ECO:0000313" key="1">
    <source>
        <dbReference type="EMBL" id="CAD7430659.1"/>
    </source>
</evidence>
<proteinExistence type="predicted"/>
<dbReference type="AlphaFoldDB" id="A0A7R9EBJ1"/>
<accession>A0A7R9EBJ1</accession>
<name>A0A7R9EBJ1_9NEOP</name>